<accession>A0AAW0KMN9</accession>
<dbReference type="EMBL" id="PKMF04000272">
    <property type="protein sequence ID" value="KAK7839948.1"/>
    <property type="molecule type" value="Genomic_DNA"/>
</dbReference>
<evidence type="ECO:0000313" key="1">
    <source>
        <dbReference type="EMBL" id="KAK7839948.1"/>
    </source>
</evidence>
<organism evidence="1 2">
    <name type="scientific">Quercus suber</name>
    <name type="common">Cork oak</name>
    <dbReference type="NCBI Taxonomy" id="58331"/>
    <lineage>
        <taxon>Eukaryota</taxon>
        <taxon>Viridiplantae</taxon>
        <taxon>Streptophyta</taxon>
        <taxon>Embryophyta</taxon>
        <taxon>Tracheophyta</taxon>
        <taxon>Spermatophyta</taxon>
        <taxon>Magnoliopsida</taxon>
        <taxon>eudicotyledons</taxon>
        <taxon>Gunneridae</taxon>
        <taxon>Pentapetalae</taxon>
        <taxon>rosids</taxon>
        <taxon>fabids</taxon>
        <taxon>Fagales</taxon>
        <taxon>Fagaceae</taxon>
        <taxon>Quercus</taxon>
    </lineage>
</organism>
<proteinExistence type="predicted"/>
<evidence type="ECO:0000313" key="2">
    <source>
        <dbReference type="Proteomes" id="UP000237347"/>
    </source>
</evidence>
<protein>
    <submittedName>
        <fullName evidence="1">Gdsl esterase/lipase</fullName>
    </submittedName>
</protein>
<sequence length="99" mass="11545">MAEQEIFLKTILDLKLRFENPFVACCGHGGKYNFNQFMKCGAKKNPTDGKEIVISNTCKDPSVGYSTKWLMVHFRTHPFHWKWPVMEWTTKITCNNILC</sequence>
<name>A0AAW0KMN9_QUESU</name>
<keyword evidence="2" id="KW-1185">Reference proteome</keyword>
<comment type="caution">
    <text evidence="1">The sequence shown here is derived from an EMBL/GenBank/DDBJ whole genome shotgun (WGS) entry which is preliminary data.</text>
</comment>
<gene>
    <name evidence="1" type="ORF">CFP56_017339</name>
</gene>
<reference evidence="1 2" key="1">
    <citation type="journal article" date="2018" name="Sci. Data">
        <title>The draft genome sequence of cork oak.</title>
        <authorList>
            <person name="Ramos A.M."/>
            <person name="Usie A."/>
            <person name="Barbosa P."/>
            <person name="Barros P.M."/>
            <person name="Capote T."/>
            <person name="Chaves I."/>
            <person name="Simoes F."/>
            <person name="Abreu I."/>
            <person name="Carrasquinho I."/>
            <person name="Faro C."/>
            <person name="Guimaraes J.B."/>
            <person name="Mendonca D."/>
            <person name="Nobrega F."/>
            <person name="Rodrigues L."/>
            <person name="Saibo N.J.M."/>
            <person name="Varela M.C."/>
            <person name="Egas C."/>
            <person name="Matos J."/>
            <person name="Miguel C.M."/>
            <person name="Oliveira M.M."/>
            <person name="Ricardo C.P."/>
            <person name="Goncalves S."/>
        </authorList>
    </citation>
    <scope>NUCLEOTIDE SEQUENCE [LARGE SCALE GENOMIC DNA]</scope>
    <source>
        <strain evidence="2">cv. HL8</strain>
    </source>
</reference>
<dbReference type="AlphaFoldDB" id="A0AAW0KMN9"/>
<feature type="non-terminal residue" evidence="1">
    <location>
        <position position="99"/>
    </location>
</feature>
<dbReference type="Proteomes" id="UP000237347">
    <property type="component" value="Unassembled WGS sequence"/>
</dbReference>